<feature type="domain" description="CsbD-like" evidence="2">
    <location>
        <begin position="4"/>
        <end position="56"/>
    </location>
</feature>
<dbReference type="Gene3D" id="1.10.1470.10">
    <property type="entry name" value="YjbJ"/>
    <property type="match status" value="1"/>
</dbReference>
<protein>
    <submittedName>
        <fullName evidence="3">CsbD family protein</fullName>
    </submittedName>
</protein>
<dbReference type="OrthoDB" id="9796058at2"/>
<sequence>MNKDRIEGSFEQAKGKVKEVAGKATGDTKLEAEGKTQKVAGKIQNTVGGMKDAAKEAVDD</sequence>
<dbReference type="KEGG" id="ptaw:DW352_03830"/>
<evidence type="ECO:0000313" key="3">
    <source>
        <dbReference type="EMBL" id="AXK79725.1"/>
    </source>
</evidence>
<evidence type="ECO:0000313" key="4">
    <source>
        <dbReference type="Proteomes" id="UP000254889"/>
    </source>
</evidence>
<name>A0A345ZS28_9HYPH</name>
<dbReference type="AlphaFoldDB" id="A0A345ZS28"/>
<dbReference type="InterPro" id="IPR008462">
    <property type="entry name" value="CsbD"/>
</dbReference>
<dbReference type="Proteomes" id="UP000254889">
    <property type="component" value="Chromosome"/>
</dbReference>
<organism evidence="3 4">
    <name type="scientific">Pseudolabrys taiwanensis</name>
    <dbReference type="NCBI Taxonomy" id="331696"/>
    <lineage>
        <taxon>Bacteria</taxon>
        <taxon>Pseudomonadati</taxon>
        <taxon>Pseudomonadota</taxon>
        <taxon>Alphaproteobacteria</taxon>
        <taxon>Hyphomicrobiales</taxon>
        <taxon>Xanthobacteraceae</taxon>
        <taxon>Pseudolabrys</taxon>
    </lineage>
</organism>
<accession>A0A345ZS28</accession>
<evidence type="ECO:0000259" key="2">
    <source>
        <dbReference type="Pfam" id="PF05532"/>
    </source>
</evidence>
<gene>
    <name evidence="3" type="ORF">DW352_03830</name>
</gene>
<evidence type="ECO:0000256" key="1">
    <source>
        <dbReference type="ARBA" id="ARBA00009129"/>
    </source>
</evidence>
<dbReference type="Pfam" id="PF05532">
    <property type="entry name" value="CsbD"/>
    <property type="match status" value="1"/>
</dbReference>
<comment type="similarity">
    <text evidence="1">Belongs to the UPF0337 (CsbD) family.</text>
</comment>
<dbReference type="PANTHER" id="PTHR34977">
    <property type="entry name" value="UPF0337 PROTEIN YJBJ"/>
    <property type="match status" value="1"/>
</dbReference>
<dbReference type="SUPFAM" id="SSF69047">
    <property type="entry name" value="Hypothetical protein YjbJ"/>
    <property type="match status" value="1"/>
</dbReference>
<keyword evidence="4" id="KW-1185">Reference proteome</keyword>
<dbReference type="RefSeq" id="WP_115688699.1">
    <property type="nucleotide sequence ID" value="NZ_CP031417.1"/>
</dbReference>
<proteinExistence type="inferred from homology"/>
<reference evidence="3 4" key="1">
    <citation type="submission" date="2018-07" db="EMBL/GenBank/DDBJ databases">
        <authorList>
            <person name="Quirk P.G."/>
            <person name="Krulwich T.A."/>
        </authorList>
    </citation>
    <scope>NUCLEOTIDE SEQUENCE [LARGE SCALE GENOMIC DNA]</scope>
    <source>
        <strain evidence="3 4">CC-BB4</strain>
    </source>
</reference>
<dbReference type="EMBL" id="CP031417">
    <property type="protein sequence ID" value="AXK79725.1"/>
    <property type="molecule type" value="Genomic_DNA"/>
</dbReference>
<dbReference type="InterPro" id="IPR050423">
    <property type="entry name" value="UPF0337_stress_rsp"/>
</dbReference>
<dbReference type="InterPro" id="IPR036629">
    <property type="entry name" value="YjbJ_sf"/>
</dbReference>
<dbReference type="PANTHER" id="PTHR34977:SF1">
    <property type="entry name" value="UPF0337 PROTEIN YJBJ"/>
    <property type="match status" value="1"/>
</dbReference>